<reference evidence="2" key="2">
    <citation type="journal article" date="2009" name="Genome Res.">
        <title>Comparative genomic analyses of the human fungal pathogens Coccidioides and their relatives.</title>
        <authorList>
            <person name="Sharpton T.J."/>
            <person name="Stajich J.E."/>
            <person name="Rounsley S.D."/>
            <person name="Gardner M.J."/>
            <person name="Wortman J.R."/>
            <person name="Jordar V.S."/>
            <person name="Maiti R."/>
            <person name="Kodira C.D."/>
            <person name="Neafsey D.E."/>
            <person name="Zeng Q."/>
            <person name="Hung C.-Y."/>
            <person name="McMahan C."/>
            <person name="Muszewska A."/>
            <person name="Grynberg M."/>
            <person name="Mandel M.A."/>
            <person name="Kellner E.M."/>
            <person name="Barker B.M."/>
            <person name="Galgiani J.N."/>
            <person name="Orbach M.J."/>
            <person name="Kirkland T.N."/>
            <person name="Cole G.T."/>
            <person name="Henn M.R."/>
            <person name="Birren B.W."/>
            <person name="Taylor J.W."/>
        </authorList>
    </citation>
    <scope>NUCLEOTIDE SEQUENCE [LARGE SCALE GENOMIC DNA]</scope>
    <source>
        <strain evidence="2">RMSCC 3488</strain>
    </source>
</reference>
<organism evidence="1 2">
    <name type="scientific">Coccidioides posadasii RMSCC 3488</name>
    <dbReference type="NCBI Taxonomy" id="454284"/>
    <lineage>
        <taxon>Eukaryota</taxon>
        <taxon>Fungi</taxon>
        <taxon>Dikarya</taxon>
        <taxon>Ascomycota</taxon>
        <taxon>Pezizomycotina</taxon>
        <taxon>Eurotiomycetes</taxon>
        <taxon>Eurotiomycetidae</taxon>
        <taxon>Onygenales</taxon>
        <taxon>Onygenaceae</taxon>
        <taxon>Coccidioides</taxon>
    </lineage>
</organism>
<accession>A0A0J6FUX2</accession>
<dbReference type="Proteomes" id="UP000054567">
    <property type="component" value="Unassembled WGS sequence"/>
</dbReference>
<evidence type="ECO:0000313" key="2">
    <source>
        <dbReference type="Proteomes" id="UP000054567"/>
    </source>
</evidence>
<evidence type="ECO:0000313" key="1">
    <source>
        <dbReference type="EMBL" id="KMM73220.1"/>
    </source>
</evidence>
<gene>
    <name evidence="1" type="ORF">CPAG_09509</name>
</gene>
<proteinExistence type="predicted"/>
<dbReference type="VEuPathDB" id="FungiDB:CPAG_09509"/>
<dbReference type="AlphaFoldDB" id="A0A0J6FUX2"/>
<reference evidence="2" key="3">
    <citation type="journal article" date="2010" name="Genome Res.">
        <title>Population genomic sequencing of Coccidioides fungi reveals recent hybridization and transposon control.</title>
        <authorList>
            <person name="Neafsey D.E."/>
            <person name="Barker B.M."/>
            <person name="Sharpton T.J."/>
            <person name="Stajich J.E."/>
            <person name="Park D.J."/>
            <person name="Whiston E."/>
            <person name="Hung C.-Y."/>
            <person name="McMahan C."/>
            <person name="White J."/>
            <person name="Sykes S."/>
            <person name="Heiman D."/>
            <person name="Young S."/>
            <person name="Zeng Q."/>
            <person name="Abouelleil A."/>
            <person name="Aftuck L."/>
            <person name="Bessette D."/>
            <person name="Brown A."/>
            <person name="FitzGerald M."/>
            <person name="Lui A."/>
            <person name="Macdonald J.P."/>
            <person name="Priest M."/>
            <person name="Orbach M.J."/>
            <person name="Galgiani J.N."/>
            <person name="Kirkland T.N."/>
            <person name="Cole G.T."/>
            <person name="Birren B.W."/>
            <person name="Henn M.R."/>
            <person name="Taylor J.W."/>
            <person name="Rounsley S.D."/>
        </authorList>
    </citation>
    <scope>NUCLEOTIDE SEQUENCE [LARGE SCALE GENOMIC DNA]</scope>
    <source>
        <strain evidence="2">RMSCC 3488</strain>
    </source>
</reference>
<reference evidence="1 2" key="1">
    <citation type="submission" date="2007-06" db="EMBL/GenBank/DDBJ databases">
        <title>The Genome Sequence of Coccidioides posadasii RMSCC_3488.</title>
        <authorList>
            <consortium name="Coccidioides Genome Resources Consortium"/>
            <consortium name="The Broad Institute Genome Sequencing Platform"/>
            <person name="Henn M.R."/>
            <person name="Sykes S."/>
            <person name="Young S."/>
            <person name="Jaffe D."/>
            <person name="Berlin A."/>
            <person name="Alvarez P."/>
            <person name="Butler J."/>
            <person name="Gnerre S."/>
            <person name="Grabherr M."/>
            <person name="Mauceli E."/>
            <person name="Brockman W."/>
            <person name="Kodira C."/>
            <person name="Alvarado L."/>
            <person name="Zeng Q."/>
            <person name="Crawford M."/>
            <person name="Antoine C."/>
            <person name="Devon K."/>
            <person name="Galgiani J."/>
            <person name="Orsborn K."/>
            <person name="Lewis M.L."/>
            <person name="Nusbaum C."/>
            <person name="Galagan J."/>
            <person name="Birren B."/>
        </authorList>
    </citation>
    <scope>NUCLEOTIDE SEQUENCE [LARGE SCALE GENOMIC DNA]</scope>
    <source>
        <strain evidence="1 2">RMSCC 3488</strain>
    </source>
</reference>
<sequence length="184" mass="20835">MVGLMRVSRGLCHLRDWGAPFGWLYKRLSEPGNRRLSRRFKTPHWPRLYGIRTKHSRCWGAIFVSLTATEYARSRVLLYVSAVRNCGVQHVDLVPSAGHCEVKPTEFHTADSIFVLVTYACIFDIEFFSGWKICSDLHATEEATGSPNRPKLHNDGSDLRASQAYRLILPSAGMKQGARNELSK</sequence>
<name>A0A0J6FUX2_COCPO</name>
<protein>
    <submittedName>
        <fullName evidence="1">Uncharacterized protein</fullName>
    </submittedName>
</protein>
<dbReference type="EMBL" id="DS268114">
    <property type="protein sequence ID" value="KMM73220.1"/>
    <property type="molecule type" value="Genomic_DNA"/>
</dbReference>